<organism evidence="2 3">
    <name type="scientific">Oryza sativa subsp. indica</name>
    <name type="common">Rice</name>
    <dbReference type="NCBI Taxonomy" id="39946"/>
    <lineage>
        <taxon>Eukaryota</taxon>
        <taxon>Viridiplantae</taxon>
        <taxon>Streptophyta</taxon>
        <taxon>Embryophyta</taxon>
        <taxon>Tracheophyta</taxon>
        <taxon>Spermatophyta</taxon>
        <taxon>Magnoliopsida</taxon>
        <taxon>Liliopsida</taxon>
        <taxon>Poales</taxon>
        <taxon>Poaceae</taxon>
        <taxon>BOP clade</taxon>
        <taxon>Oryzoideae</taxon>
        <taxon>Oryzeae</taxon>
        <taxon>Oryzinae</taxon>
        <taxon>Oryza</taxon>
        <taxon>Oryza sativa</taxon>
    </lineage>
</organism>
<dbReference type="Proteomes" id="UP000007015">
    <property type="component" value="Chromosome 10"/>
</dbReference>
<feature type="compositionally biased region" description="Basic and acidic residues" evidence="1">
    <location>
        <begin position="54"/>
        <end position="72"/>
    </location>
</feature>
<dbReference type="Gramene" id="BGIOSGA031828-TA">
    <property type="protein sequence ID" value="BGIOSGA031828-PA"/>
    <property type="gene ID" value="BGIOSGA031828"/>
</dbReference>
<evidence type="ECO:0000313" key="3">
    <source>
        <dbReference type="Proteomes" id="UP000007015"/>
    </source>
</evidence>
<accession>B8BH55</accession>
<sequence length="137" mass="14763">MPTRTPQPPTAATLNFIPFASLPPELMSESWLSCKDGDSEVLSPSWRDNGGDTIARDDKDVTKPIRSEHSTESGDDPTVARLGGRGCLDKAKTGDPWGRGGGEVRLGEHRDVPERAWMLARSGFDGGVSRGSRCGRI</sequence>
<proteinExistence type="predicted"/>
<protein>
    <submittedName>
        <fullName evidence="2">Uncharacterized protein</fullName>
    </submittedName>
</protein>
<dbReference type="AlphaFoldDB" id="B8BH55"/>
<evidence type="ECO:0000313" key="2">
    <source>
        <dbReference type="EMBL" id="EEC67054.1"/>
    </source>
</evidence>
<keyword evidence="3" id="KW-1185">Reference proteome</keyword>
<dbReference type="HOGENOM" id="CLU_1868500_0_0_1"/>
<reference evidence="2 3" key="1">
    <citation type="journal article" date="2005" name="PLoS Biol.">
        <title>The genomes of Oryza sativa: a history of duplications.</title>
        <authorList>
            <person name="Yu J."/>
            <person name="Wang J."/>
            <person name="Lin W."/>
            <person name="Li S."/>
            <person name="Li H."/>
            <person name="Zhou J."/>
            <person name="Ni P."/>
            <person name="Dong W."/>
            <person name="Hu S."/>
            <person name="Zeng C."/>
            <person name="Zhang J."/>
            <person name="Zhang Y."/>
            <person name="Li R."/>
            <person name="Xu Z."/>
            <person name="Li S."/>
            <person name="Li X."/>
            <person name="Zheng H."/>
            <person name="Cong L."/>
            <person name="Lin L."/>
            <person name="Yin J."/>
            <person name="Geng J."/>
            <person name="Li G."/>
            <person name="Shi J."/>
            <person name="Liu J."/>
            <person name="Lv H."/>
            <person name="Li J."/>
            <person name="Wang J."/>
            <person name="Deng Y."/>
            <person name="Ran L."/>
            <person name="Shi X."/>
            <person name="Wang X."/>
            <person name="Wu Q."/>
            <person name="Li C."/>
            <person name="Ren X."/>
            <person name="Wang J."/>
            <person name="Wang X."/>
            <person name="Li D."/>
            <person name="Liu D."/>
            <person name="Zhang X."/>
            <person name="Ji Z."/>
            <person name="Zhao W."/>
            <person name="Sun Y."/>
            <person name="Zhang Z."/>
            <person name="Bao J."/>
            <person name="Han Y."/>
            <person name="Dong L."/>
            <person name="Ji J."/>
            <person name="Chen P."/>
            <person name="Wu S."/>
            <person name="Liu J."/>
            <person name="Xiao Y."/>
            <person name="Bu D."/>
            <person name="Tan J."/>
            <person name="Yang L."/>
            <person name="Ye C."/>
            <person name="Zhang J."/>
            <person name="Xu J."/>
            <person name="Zhou Y."/>
            <person name="Yu Y."/>
            <person name="Zhang B."/>
            <person name="Zhuang S."/>
            <person name="Wei H."/>
            <person name="Liu B."/>
            <person name="Lei M."/>
            <person name="Yu H."/>
            <person name="Li Y."/>
            <person name="Xu H."/>
            <person name="Wei S."/>
            <person name="He X."/>
            <person name="Fang L."/>
            <person name="Zhang Z."/>
            <person name="Zhang Y."/>
            <person name="Huang X."/>
            <person name="Su Z."/>
            <person name="Tong W."/>
            <person name="Li J."/>
            <person name="Tong Z."/>
            <person name="Li S."/>
            <person name="Ye J."/>
            <person name="Wang L."/>
            <person name="Fang L."/>
            <person name="Lei T."/>
            <person name="Chen C."/>
            <person name="Chen H."/>
            <person name="Xu Z."/>
            <person name="Li H."/>
            <person name="Huang H."/>
            <person name="Zhang F."/>
            <person name="Xu H."/>
            <person name="Li N."/>
            <person name="Zhao C."/>
            <person name="Li S."/>
            <person name="Dong L."/>
            <person name="Huang Y."/>
            <person name="Li L."/>
            <person name="Xi Y."/>
            <person name="Qi Q."/>
            <person name="Li W."/>
            <person name="Zhang B."/>
            <person name="Hu W."/>
            <person name="Zhang Y."/>
            <person name="Tian X."/>
            <person name="Jiao Y."/>
            <person name="Liang X."/>
            <person name="Jin J."/>
            <person name="Gao L."/>
            <person name="Zheng W."/>
            <person name="Hao B."/>
            <person name="Liu S."/>
            <person name="Wang W."/>
            <person name="Yuan L."/>
            <person name="Cao M."/>
            <person name="McDermott J."/>
            <person name="Samudrala R."/>
            <person name="Wang J."/>
            <person name="Wong G.K."/>
            <person name="Yang H."/>
        </authorList>
    </citation>
    <scope>NUCLEOTIDE SEQUENCE [LARGE SCALE GENOMIC DNA]</scope>
    <source>
        <strain evidence="3">cv. 93-11</strain>
    </source>
</reference>
<name>B8BH55_ORYSI</name>
<dbReference type="EMBL" id="CM000135">
    <property type="protein sequence ID" value="EEC67054.1"/>
    <property type="molecule type" value="Genomic_DNA"/>
</dbReference>
<gene>
    <name evidence="2" type="ORF">OsI_33798</name>
</gene>
<evidence type="ECO:0000256" key="1">
    <source>
        <dbReference type="SAM" id="MobiDB-lite"/>
    </source>
</evidence>
<feature type="region of interest" description="Disordered" evidence="1">
    <location>
        <begin position="36"/>
        <end position="110"/>
    </location>
</feature>